<feature type="domain" description="SBP-type" evidence="6">
    <location>
        <begin position="39"/>
        <end position="116"/>
    </location>
</feature>
<evidence type="ECO:0000313" key="7">
    <source>
        <dbReference type="EMBL" id="KAF8405527.1"/>
    </source>
</evidence>
<dbReference type="EMBL" id="JABCRI010000006">
    <property type="protein sequence ID" value="KAF8405527.1"/>
    <property type="molecule type" value="Genomic_DNA"/>
</dbReference>
<organism evidence="7 8">
    <name type="scientific">Tetracentron sinense</name>
    <name type="common">Spur-leaf</name>
    <dbReference type="NCBI Taxonomy" id="13715"/>
    <lineage>
        <taxon>Eukaryota</taxon>
        <taxon>Viridiplantae</taxon>
        <taxon>Streptophyta</taxon>
        <taxon>Embryophyta</taxon>
        <taxon>Tracheophyta</taxon>
        <taxon>Spermatophyta</taxon>
        <taxon>Magnoliopsida</taxon>
        <taxon>Trochodendrales</taxon>
        <taxon>Trochodendraceae</taxon>
        <taxon>Tetracentron</taxon>
    </lineage>
</organism>
<dbReference type="PROSITE" id="PS51141">
    <property type="entry name" value="ZF_SBP"/>
    <property type="match status" value="1"/>
</dbReference>
<gene>
    <name evidence="7" type="ORF">HHK36_010434</name>
</gene>
<feature type="compositionally biased region" description="Basic residues" evidence="5">
    <location>
        <begin position="106"/>
        <end position="116"/>
    </location>
</feature>
<dbReference type="Gene3D" id="4.10.1100.10">
    <property type="entry name" value="Transcription factor, SBP-box domain"/>
    <property type="match status" value="1"/>
</dbReference>
<protein>
    <recommendedName>
        <fullName evidence="6">SBP-type domain-containing protein</fullName>
    </recommendedName>
</protein>
<evidence type="ECO:0000256" key="4">
    <source>
        <dbReference type="PROSITE-ProRule" id="PRU00470"/>
    </source>
</evidence>
<evidence type="ECO:0000256" key="5">
    <source>
        <dbReference type="SAM" id="MobiDB-lite"/>
    </source>
</evidence>
<keyword evidence="3" id="KW-0862">Zinc</keyword>
<accession>A0A835DMD4</accession>
<dbReference type="InterPro" id="IPR044817">
    <property type="entry name" value="SBP-like"/>
</dbReference>
<dbReference type="InterPro" id="IPR004333">
    <property type="entry name" value="SBP_dom"/>
</dbReference>
<dbReference type="Proteomes" id="UP000655225">
    <property type="component" value="Unassembled WGS sequence"/>
</dbReference>
<keyword evidence="1" id="KW-0479">Metal-binding</keyword>
<dbReference type="GO" id="GO:0003677">
    <property type="term" value="F:DNA binding"/>
    <property type="evidence" value="ECO:0007669"/>
    <property type="project" value="InterPro"/>
</dbReference>
<name>A0A835DMD4_TETSI</name>
<sequence>MEDGPPMKIKLHCAVMNHNSAMEEINRERKVVSPVSSQSISCVANNCDCDLSSGKRYHRRHKVCERHDKAAIVLIGSVDQRYCQQCSRFHEISQFDNTKRSCRKRLAGHNERRRKTHPDIQAEDAGLKPPIPNMKESLWRATGLPEHIQMTFQRNANFKHFQIR</sequence>
<dbReference type="GO" id="GO:0005634">
    <property type="term" value="C:nucleus"/>
    <property type="evidence" value="ECO:0007669"/>
    <property type="project" value="InterPro"/>
</dbReference>
<evidence type="ECO:0000256" key="1">
    <source>
        <dbReference type="ARBA" id="ARBA00022723"/>
    </source>
</evidence>
<reference evidence="7 8" key="1">
    <citation type="submission" date="2020-04" db="EMBL/GenBank/DDBJ databases">
        <title>Plant Genome Project.</title>
        <authorList>
            <person name="Zhang R.-G."/>
        </authorList>
    </citation>
    <scope>NUCLEOTIDE SEQUENCE [LARGE SCALE GENOMIC DNA]</scope>
    <source>
        <strain evidence="7">YNK0</strain>
        <tissue evidence="7">Leaf</tissue>
    </source>
</reference>
<keyword evidence="8" id="KW-1185">Reference proteome</keyword>
<dbReference type="InterPro" id="IPR036893">
    <property type="entry name" value="SBP_sf"/>
</dbReference>
<dbReference type="PANTHER" id="PTHR31251">
    <property type="entry name" value="SQUAMOSA PROMOTER-BINDING-LIKE PROTEIN 4"/>
    <property type="match status" value="1"/>
</dbReference>
<dbReference type="SUPFAM" id="SSF103612">
    <property type="entry name" value="SBT domain"/>
    <property type="match status" value="1"/>
</dbReference>
<keyword evidence="2 4" id="KW-0863">Zinc-finger</keyword>
<evidence type="ECO:0000256" key="3">
    <source>
        <dbReference type="ARBA" id="ARBA00022833"/>
    </source>
</evidence>
<dbReference type="AlphaFoldDB" id="A0A835DMD4"/>
<evidence type="ECO:0000256" key="2">
    <source>
        <dbReference type="ARBA" id="ARBA00022771"/>
    </source>
</evidence>
<comment type="caution">
    <text evidence="7">The sequence shown here is derived from an EMBL/GenBank/DDBJ whole genome shotgun (WGS) entry which is preliminary data.</text>
</comment>
<dbReference type="GO" id="GO:0008270">
    <property type="term" value="F:zinc ion binding"/>
    <property type="evidence" value="ECO:0007669"/>
    <property type="project" value="UniProtKB-KW"/>
</dbReference>
<dbReference type="OMA" id="ADNCEAD"/>
<evidence type="ECO:0000313" key="8">
    <source>
        <dbReference type="Proteomes" id="UP000655225"/>
    </source>
</evidence>
<dbReference type="OrthoDB" id="514967at2759"/>
<dbReference type="PANTHER" id="PTHR31251:SF226">
    <property type="entry name" value="SQUAMOSA PROMOTER-BINDING-LIKE PROTEIN 6"/>
    <property type="match status" value="1"/>
</dbReference>
<proteinExistence type="predicted"/>
<evidence type="ECO:0000259" key="6">
    <source>
        <dbReference type="PROSITE" id="PS51141"/>
    </source>
</evidence>
<feature type="region of interest" description="Disordered" evidence="5">
    <location>
        <begin position="106"/>
        <end position="132"/>
    </location>
</feature>
<dbReference type="Pfam" id="PF03110">
    <property type="entry name" value="SBP"/>
    <property type="match status" value="1"/>
</dbReference>